<proteinExistence type="predicted"/>
<dbReference type="InterPro" id="IPR010730">
    <property type="entry name" value="HET"/>
</dbReference>
<accession>A0AAN6YQZ4</accession>
<dbReference type="InterPro" id="IPR052895">
    <property type="entry name" value="HetReg/Transcr_Mod"/>
</dbReference>
<evidence type="ECO:0000313" key="3">
    <source>
        <dbReference type="Proteomes" id="UP001301958"/>
    </source>
</evidence>
<dbReference type="Pfam" id="PF06985">
    <property type="entry name" value="HET"/>
    <property type="match status" value="1"/>
</dbReference>
<keyword evidence="3" id="KW-1185">Reference proteome</keyword>
<dbReference type="PANTHER" id="PTHR24148:SF73">
    <property type="entry name" value="HET DOMAIN PROTEIN (AFU_ORTHOLOGUE AFUA_8G01020)"/>
    <property type="match status" value="1"/>
</dbReference>
<sequence length="715" mass="81958">MLRTLDTYKYQPLPHDRAIRLVQIIPDRTEGPNGFSLTLKIFDLKDLPLFCALSYTWKSPMLARLSTSSDPDGDPAAYDNDPPVLVKVQCDGKQLTTNENAFNFLHRAMLENMFVDDQQLGSTPKIFRLHNSQTACKNRMVPDYVWIDAICINQNDPIERSHQVSIMDRIYQQSVMTIVWMGKDDPHPDARWVMETFAQRFIALHSQIGAQLSTLDADCTDPFLVQYFGAEECSRWRQSWEAFFSLMVRCRWFSRGWAIQEVLLKSLQNDYDVAYMWGSVKILFKDVWDFLFGAAQVFWWVKLRPRMSNNELELHTRWGLSRFMRMQALHTRLLHHLREGNKDGSGGTEGSMTDTQRSWVDFFETVQALRHHKFSDDRDHVYGCLGLVSSLQRTSNVQLPVPNYERSTTEIYTEVAWEMLQQMPYLDVLNTVEGKDRQSVSDLPSWVPNFAAIPRSVLRLALPLEDPSVHPGRYFNPLKRPSTALSTQGFDGKKLSVRGMMVSIISKAGSSLFNAIEEIQLEWFLDMLLRSPEQKYPGTNQSLDEALCCTLLANSLSPTMPETWNSTSFQSFWSKLLAVRIEYLETQSSGAGSHILSLVEILQEYSWIPSKPQVMDAMLNNGRAAGYPTSLDLMRLKVWNGRRFFGTEDGRFGIGPVDFELGDEVWILEGGRTPYLLRRRDVGCVLIGEVYVHGIMYGELATSDFYHSLDVVTLV</sequence>
<organism evidence="2 3">
    <name type="scientific">Podospora fimiseda</name>
    <dbReference type="NCBI Taxonomy" id="252190"/>
    <lineage>
        <taxon>Eukaryota</taxon>
        <taxon>Fungi</taxon>
        <taxon>Dikarya</taxon>
        <taxon>Ascomycota</taxon>
        <taxon>Pezizomycotina</taxon>
        <taxon>Sordariomycetes</taxon>
        <taxon>Sordariomycetidae</taxon>
        <taxon>Sordariales</taxon>
        <taxon>Podosporaceae</taxon>
        <taxon>Podospora</taxon>
    </lineage>
</organism>
<evidence type="ECO:0000313" key="2">
    <source>
        <dbReference type="EMBL" id="KAK4222868.1"/>
    </source>
</evidence>
<name>A0AAN6YQZ4_9PEZI</name>
<comment type="caution">
    <text evidence="2">The sequence shown here is derived from an EMBL/GenBank/DDBJ whole genome shotgun (WGS) entry which is preliminary data.</text>
</comment>
<gene>
    <name evidence="2" type="ORF">QBC38DRAFT_488850</name>
</gene>
<dbReference type="EMBL" id="MU865450">
    <property type="protein sequence ID" value="KAK4222868.1"/>
    <property type="molecule type" value="Genomic_DNA"/>
</dbReference>
<reference evidence="2" key="2">
    <citation type="submission" date="2023-05" db="EMBL/GenBank/DDBJ databases">
        <authorList>
            <consortium name="Lawrence Berkeley National Laboratory"/>
            <person name="Steindorff A."/>
            <person name="Hensen N."/>
            <person name="Bonometti L."/>
            <person name="Westerberg I."/>
            <person name="Brannstrom I.O."/>
            <person name="Guillou S."/>
            <person name="Cros-Aarteil S."/>
            <person name="Calhoun S."/>
            <person name="Haridas S."/>
            <person name="Kuo A."/>
            <person name="Mondo S."/>
            <person name="Pangilinan J."/>
            <person name="Riley R."/>
            <person name="Labutti K."/>
            <person name="Andreopoulos B."/>
            <person name="Lipzen A."/>
            <person name="Chen C."/>
            <person name="Yanf M."/>
            <person name="Daum C."/>
            <person name="Ng V."/>
            <person name="Clum A."/>
            <person name="Ohm R."/>
            <person name="Martin F."/>
            <person name="Silar P."/>
            <person name="Natvig D."/>
            <person name="Lalanne C."/>
            <person name="Gautier V."/>
            <person name="Ament-Velasquez S.L."/>
            <person name="Kruys A."/>
            <person name="Hutchinson M.I."/>
            <person name="Powell A.J."/>
            <person name="Barry K."/>
            <person name="Miller A.N."/>
            <person name="Grigoriev I.V."/>
            <person name="Debuchy R."/>
            <person name="Gladieux P."/>
            <person name="Thoren M.H."/>
            <person name="Johannesson H."/>
        </authorList>
    </citation>
    <scope>NUCLEOTIDE SEQUENCE</scope>
    <source>
        <strain evidence="2">CBS 990.96</strain>
    </source>
</reference>
<feature type="domain" description="Heterokaryon incompatibility" evidence="1">
    <location>
        <begin position="131"/>
        <end position="261"/>
    </location>
</feature>
<dbReference type="Proteomes" id="UP001301958">
    <property type="component" value="Unassembled WGS sequence"/>
</dbReference>
<dbReference type="AlphaFoldDB" id="A0AAN6YQZ4"/>
<dbReference type="PANTHER" id="PTHR24148">
    <property type="entry name" value="ANKYRIN REPEAT DOMAIN-CONTAINING PROTEIN 39 HOMOLOG-RELATED"/>
    <property type="match status" value="1"/>
</dbReference>
<reference evidence="2" key="1">
    <citation type="journal article" date="2023" name="Mol. Phylogenet. Evol.">
        <title>Genome-scale phylogeny and comparative genomics of the fungal order Sordariales.</title>
        <authorList>
            <person name="Hensen N."/>
            <person name="Bonometti L."/>
            <person name="Westerberg I."/>
            <person name="Brannstrom I.O."/>
            <person name="Guillou S."/>
            <person name="Cros-Aarteil S."/>
            <person name="Calhoun S."/>
            <person name="Haridas S."/>
            <person name="Kuo A."/>
            <person name="Mondo S."/>
            <person name="Pangilinan J."/>
            <person name="Riley R."/>
            <person name="LaButti K."/>
            <person name="Andreopoulos B."/>
            <person name="Lipzen A."/>
            <person name="Chen C."/>
            <person name="Yan M."/>
            <person name="Daum C."/>
            <person name="Ng V."/>
            <person name="Clum A."/>
            <person name="Steindorff A."/>
            <person name="Ohm R.A."/>
            <person name="Martin F."/>
            <person name="Silar P."/>
            <person name="Natvig D.O."/>
            <person name="Lalanne C."/>
            <person name="Gautier V."/>
            <person name="Ament-Velasquez S.L."/>
            <person name="Kruys A."/>
            <person name="Hutchinson M.I."/>
            <person name="Powell A.J."/>
            <person name="Barry K."/>
            <person name="Miller A.N."/>
            <person name="Grigoriev I.V."/>
            <person name="Debuchy R."/>
            <person name="Gladieux P."/>
            <person name="Hiltunen Thoren M."/>
            <person name="Johannesson H."/>
        </authorList>
    </citation>
    <scope>NUCLEOTIDE SEQUENCE</scope>
    <source>
        <strain evidence="2">CBS 990.96</strain>
    </source>
</reference>
<evidence type="ECO:0000259" key="1">
    <source>
        <dbReference type="Pfam" id="PF06985"/>
    </source>
</evidence>
<protein>
    <submittedName>
        <fullName evidence="2">Heterokaryon incompatibility protein-domain-containing protein</fullName>
    </submittedName>
</protein>
<dbReference type="Pfam" id="PF26639">
    <property type="entry name" value="Het-6_barrel"/>
    <property type="match status" value="1"/>
</dbReference>